<dbReference type="Pfam" id="PF09722">
    <property type="entry name" value="Xre_MbcA_ParS_C"/>
    <property type="match status" value="1"/>
</dbReference>
<evidence type="ECO:0000259" key="1">
    <source>
        <dbReference type="Pfam" id="PF09722"/>
    </source>
</evidence>
<protein>
    <submittedName>
        <fullName evidence="2">Putative toxin-antitoxin system antitoxin component (TIGR02293 family)</fullName>
    </submittedName>
</protein>
<dbReference type="EMBL" id="JACCAT010000001">
    <property type="protein sequence ID" value="NYH11562.1"/>
    <property type="molecule type" value="Genomic_DNA"/>
</dbReference>
<accession>A0A7Y9VZL4</accession>
<proteinExistence type="predicted"/>
<sequence length="233" mass="25987">MGENGDISDDFLGLAVGSLIYSIGDDIEVVNGLITQASDNGLIMRTAHLEYETPAYSARHQWRDDRARCPMEDVALPSAKVPRLAGLKKVEGKPVELLVHGRNIGDDALLIVQLTDEGFELNDVVDMLSTSELYQQGDMVKLITGKSVRTVRRLLKEGKPVRLDPQQSVIAYQYALVLELAIRAFGGQPRAEDWLQKPSTYFYGHVPLELTLHPLGFQMVEQYLSQLIYGVYP</sequence>
<dbReference type="InterPro" id="IPR024467">
    <property type="entry name" value="Xre/MbcA/ParS-like_toxin-bd"/>
</dbReference>
<dbReference type="AlphaFoldDB" id="A0A7Y9VZL4"/>
<name>A0A7Y9VZL4_9PSED</name>
<reference evidence="2 3" key="1">
    <citation type="submission" date="2020-07" db="EMBL/GenBank/DDBJ databases">
        <title>Exploring microbial biodiversity for novel pathways involved in the catabolism of aromatic compounds derived from lignin.</title>
        <authorList>
            <person name="Elkins J."/>
        </authorList>
    </citation>
    <scope>NUCLEOTIDE SEQUENCE [LARGE SCALE GENOMIC DNA]</scope>
    <source>
        <strain evidence="2 3">VanB</strain>
    </source>
</reference>
<evidence type="ECO:0000313" key="2">
    <source>
        <dbReference type="EMBL" id="NYH11562.1"/>
    </source>
</evidence>
<organism evidence="2 3">
    <name type="scientific">Pseudomonas moraviensis</name>
    <dbReference type="NCBI Taxonomy" id="321662"/>
    <lineage>
        <taxon>Bacteria</taxon>
        <taxon>Pseudomonadati</taxon>
        <taxon>Pseudomonadota</taxon>
        <taxon>Gammaproteobacteria</taxon>
        <taxon>Pseudomonadales</taxon>
        <taxon>Pseudomonadaceae</taxon>
        <taxon>Pseudomonas</taxon>
    </lineage>
</organism>
<feature type="domain" description="Antitoxin Xre/MbcA/ParS-like toxin-binding" evidence="1">
    <location>
        <begin position="182"/>
        <end position="230"/>
    </location>
</feature>
<gene>
    <name evidence="2" type="ORF">GGI52_004605</name>
</gene>
<evidence type="ECO:0000313" key="3">
    <source>
        <dbReference type="Proteomes" id="UP000553035"/>
    </source>
</evidence>
<comment type="caution">
    <text evidence="2">The sequence shown here is derived from an EMBL/GenBank/DDBJ whole genome shotgun (WGS) entry which is preliminary data.</text>
</comment>
<dbReference type="Proteomes" id="UP000553035">
    <property type="component" value="Unassembled WGS sequence"/>
</dbReference>